<proteinExistence type="predicted"/>
<feature type="domain" description="Transposase (putative) gypsy type" evidence="2">
    <location>
        <begin position="72"/>
        <end position="132"/>
    </location>
</feature>
<dbReference type="PANTHER" id="PTHR31099:SF49">
    <property type="entry name" value="MYOSIN HEAVY CHAIN-LIKE PROTEIN"/>
    <property type="match status" value="1"/>
</dbReference>
<dbReference type="PANTHER" id="PTHR31099">
    <property type="entry name" value="OS06G0165300 PROTEIN"/>
    <property type="match status" value="1"/>
</dbReference>
<gene>
    <name evidence="4" type="ORF">HannXRQ_Chr09g0259091</name>
    <name evidence="3" type="ORF">HanXRQr2_Chr09g0398161</name>
</gene>
<dbReference type="EMBL" id="CM007898">
    <property type="protein sequence ID" value="OTG15317.1"/>
    <property type="molecule type" value="Genomic_DNA"/>
</dbReference>
<dbReference type="InParanoid" id="A0A251TW03"/>
<feature type="compositionally biased region" description="Basic and acidic residues" evidence="1">
    <location>
        <begin position="372"/>
        <end position="391"/>
    </location>
</feature>
<reference evidence="3 5" key="1">
    <citation type="journal article" date="2017" name="Nature">
        <title>The sunflower genome provides insights into oil metabolism, flowering and Asterid evolution.</title>
        <authorList>
            <person name="Badouin H."/>
            <person name="Gouzy J."/>
            <person name="Grassa C.J."/>
            <person name="Murat F."/>
            <person name="Staton S.E."/>
            <person name="Cottret L."/>
            <person name="Lelandais-Briere C."/>
            <person name="Owens G.L."/>
            <person name="Carrere S."/>
            <person name="Mayjonade B."/>
            <person name="Legrand L."/>
            <person name="Gill N."/>
            <person name="Kane N.C."/>
            <person name="Bowers J.E."/>
            <person name="Hubner S."/>
            <person name="Bellec A."/>
            <person name="Berard A."/>
            <person name="Berges H."/>
            <person name="Blanchet N."/>
            <person name="Boniface M.C."/>
            <person name="Brunel D."/>
            <person name="Catrice O."/>
            <person name="Chaidir N."/>
            <person name="Claudel C."/>
            <person name="Donnadieu C."/>
            <person name="Faraut T."/>
            <person name="Fievet G."/>
            <person name="Helmstetter N."/>
            <person name="King M."/>
            <person name="Knapp S.J."/>
            <person name="Lai Z."/>
            <person name="Le Paslier M.C."/>
            <person name="Lippi Y."/>
            <person name="Lorenzon L."/>
            <person name="Mandel J.R."/>
            <person name="Marage G."/>
            <person name="Marchand G."/>
            <person name="Marquand E."/>
            <person name="Bret-Mestries E."/>
            <person name="Morien E."/>
            <person name="Nambeesan S."/>
            <person name="Nguyen T."/>
            <person name="Pegot-Espagnet P."/>
            <person name="Pouilly N."/>
            <person name="Raftis F."/>
            <person name="Sallet E."/>
            <person name="Schiex T."/>
            <person name="Thomas J."/>
            <person name="Vandecasteele C."/>
            <person name="Vares D."/>
            <person name="Vear F."/>
            <person name="Vautrin S."/>
            <person name="Crespi M."/>
            <person name="Mangin B."/>
            <person name="Burke J.M."/>
            <person name="Salse J."/>
            <person name="Munos S."/>
            <person name="Vincourt P."/>
            <person name="Rieseberg L.H."/>
            <person name="Langlade N.B."/>
        </authorList>
    </citation>
    <scope>NUCLEOTIDE SEQUENCE [LARGE SCALE GENOMIC DNA]</scope>
    <source>
        <strain evidence="5">cv. SF193</strain>
        <tissue evidence="3">Leaves</tissue>
    </source>
</reference>
<name>A0A251TW03_HELAN</name>
<evidence type="ECO:0000256" key="1">
    <source>
        <dbReference type="SAM" id="MobiDB-lite"/>
    </source>
</evidence>
<feature type="region of interest" description="Disordered" evidence="1">
    <location>
        <begin position="354"/>
        <end position="393"/>
    </location>
</feature>
<dbReference type="AlphaFoldDB" id="A0A251TW03"/>
<dbReference type="InterPro" id="IPR007321">
    <property type="entry name" value="Transposase_28"/>
</dbReference>
<reference evidence="4" key="2">
    <citation type="submission" date="2017-02" db="EMBL/GenBank/DDBJ databases">
        <title>Sunflower complete genome.</title>
        <authorList>
            <person name="Langlade N."/>
            <person name="Munos S."/>
        </authorList>
    </citation>
    <scope>NUCLEOTIDE SEQUENCE [LARGE SCALE GENOMIC DNA]</scope>
    <source>
        <tissue evidence="4">Leaves</tissue>
    </source>
</reference>
<organism evidence="4 5">
    <name type="scientific">Helianthus annuus</name>
    <name type="common">Common sunflower</name>
    <dbReference type="NCBI Taxonomy" id="4232"/>
    <lineage>
        <taxon>Eukaryota</taxon>
        <taxon>Viridiplantae</taxon>
        <taxon>Streptophyta</taxon>
        <taxon>Embryophyta</taxon>
        <taxon>Tracheophyta</taxon>
        <taxon>Spermatophyta</taxon>
        <taxon>Magnoliopsida</taxon>
        <taxon>eudicotyledons</taxon>
        <taxon>Gunneridae</taxon>
        <taxon>Pentapetalae</taxon>
        <taxon>asterids</taxon>
        <taxon>campanulids</taxon>
        <taxon>Asterales</taxon>
        <taxon>Asteraceae</taxon>
        <taxon>Asteroideae</taxon>
        <taxon>Heliantheae alliance</taxon>
        <taxon>Heliantheae</taxon>
        <taxon>Helianthus</taxon>
    </lineage>
</organism>
<protein>
    <submittedName>
        <fullName evidence="4">Putative transposase (Putative), gypsy type</fullName>
    </submittedName>
</protein>
<evidence type="ECO:0000313" key="3">
    <source>
        <dbReference type="EMBL" id="KAF5791735.1"/>
    </source>
</evidence>
<reference evidence="3" key="3">
    <citation type="submission" date="2020-06" db="EMBL/GenBank/DDBJ databases">
        <title>Helianthus annuus Genome sequencing and assembly Release 2.</title>
        <authorList>
            <person name="Gouzy J."/>
            <person name="Langlade N."/>
            <person name="Munos S."/>
        </authorList>
    </citation>
    <scope>NUCLEOTIDE SEQUENCE</scope>
    <source>
        <tissue evidence="3">Leaves</tissue>
    </source>
</reference>
<dbReference type="Proteomes" id="UP000215914">
    <property type="component" value="Chromosome 9"/>
</dbReference>
<keyword evidence="5" id="KW-1185">Reference proteome</keyword>
<dbReference type="Gramene" id="mRNA:HanXRQr2_Chr09g0398161">
    <property type="protein sequence ID" value="mRNA:HanXRQr2_Chr09g0398161"/>
    <property type="gene ID" value="HanXRQr2_Chr09g0398161"/>
</dbReference>
<feature type="region of interest" description="Disordered" evidence="1">
    <location>
        <begin position="1"/>
        <end position="24"/>
    </location>
</feature>
<evidence type="ECO:0000313" key="5">
    <source>
        <dbReference type="Proteomes" id="UP000215914"/>
    </source>
</evidence>
<evidence type="ECO:0000259" key="2">
    <source>
        <dbReference type="Pfam" id="PF04195"/>
    </source>
</evidence>
<dbReference type="EMBL" id="MNCJ02000324">
    <property type="protein sequence ID" value="KAF5791735.1"/>
    <property type="molecule type" value="Genomic_DNA"/>
</dbReference>
<dbReference type="Pfam" id="PF04195">
    <property type="entry name" value="Transposase_28"/>
    <property type="match status" value="1"/>
</dbReference>
<sequence>MASSNPTQRKRKNKSKAPPGPDQAVIGWKEDEFQNLVQGMGFRPEWGAQYPTPGSTAVDAPPGYIPLYAAFFREGNFRLPITKFTAAVLRNYGLHISQINAIGLPRITHFEYVCRACRVEPMFGMFNVFYNVPYTNGFYSFTARSGVSPVCSVPLKSLHDWKQKFFYIRRGVIPMDMHYRSESEGIPKVDVMGDYAAQDWYKKITHKATAIAQLEEMALVGAGMSLLWVPKNPLGVPVYSYQGKFGYSLINALDLKAAGAMVEAIEEEGKPTWLDQIRGRFLHPSDESFARYAGVALGEDVGDDPVGLAREEVVVLSSSSSGNSREGLTSHSACAGSAQAAVNEPVHEVVGDDAEVSVDPSAQLETRKKAKTDKSQKIEEKAEGKAADTSRKRPSTLPCLNYVVVSDTLSSLGVGGKPRESDPNDGATLTELMKKKALEDHKRKLDEQSAALLASKKAKLRKEAPPAPSESEIDLGVFKSIVWCCRF</sequence>
<accession>A0A251TW03</accession>
<evidence type="ECO:0000313" key="4">
    <source>
        <dbReference type="EMBL" id="OTG15317.1"/>
    </source>
</evidence>